<name>A0A8J3LLJ4_9ACTN</name>
<protein>
    <submittedName>
        <fullName evidence="1">Uncharacterized protein</fullName>
    </submittedName>
</protein>
<organism evidence="1 2">
    <name type="scientific">Catellatospora methionotrophica</name>
    <dbReference type="NCBI Taxonomy" id="121620"/>
    <lineage>
        <taxon>Bacteria</taxon>
        <taxon>Bacillati</taxon>
        <taxon>Actinomycetota</taxon>
        <taxon>Actinomycetes</taxon>
        <taxon>Micromonosporales</taxon>
        <taxon>Micromonosporaceae</taxon>
        <taxon>Catellatospora</taxon>
    </lineage>
</organism>
<evidence type="ECO:0000313" key="1">
    <source>
        <dbReference type="EMBL" id="GIG16810.1"/>
    </source>
</evidence>
<comment type="caution">
    <text evidence="1">The sequence shown here is derived from an EMBL/GenBank/DDBJ whole genome shotgun (WGS) entry which is preliminary data.</text>
</comment>
<gene>
    <name evidence="1" type="ORF">Cme02nite_51420</name>
</gene>
<sequence>MAASALGEASDAPRDVIRAAGDWLATQLAAEGFAWLPSKRLLRREVDGLIQEITLQPDRYNRRGSWISAQGAIGVREPALGRWRTANASRVSSGGDYICGTALGYASGRANGFRYGDYTDGELNLTDPSQRLPKLHTWLAKVRTGVIPYLDEASHPEAIVFSRAVEICGNPAGIVEWLIFRQRPQLIPPLVEYFMDNNPGWADGVEHGRALGASGGSIPLGCSDMALRLGWVCQLHQP</sequence>
<dbReference type="EMBL" id="BONJ01000028">
    <property type="protein sequence ID" value="GIG16810.1"/>
    <property type="molecule type" value="Genomic_DNA"/>
</dbReference>
<proteinExistence type="predicted"/>
<reference evidence="1" key="1">
    <citation type="submission" date="2021-01" db="EMBL/GenBank/DDBJ databases">
        <title>Whole genome shotgun sequence of Catellatospora methionotrophica NBRC 14553.</title>
        <authorList>
            <person name="Komaki H."/>
            <person name="Tamura T."/>
        </authorList>
    </citation>
    <scope>NUCLEOTIDE SEQUENCE</scope>
    <source>
        <strain evidence="1">NBRC 14553</strain>
    </source>
</reference>
<dbReference type="RefSeq" id="WP_166379228.1">
    <property type="nucleotide sequence ID" value="NZ_BAAATT010000005.1"/>
</dbReference>
<keyword evidence="2" id="KW-1185">Reference proteome</keyword>
<evidence type="ECO:0000313" key="2">
    <source>
        <dbReference type="Proteomes" id="UP000660339"/>
    </source>
</evidence>
<accession>A0A8J3LLJ4</accession>
<dbReference type="Proteomes" id="UP000660339">
    <property type="component" value="Unassembled WGS sequence"/>
</dbReference>
<dbReference type="AlphaFoldDB" id="A0A8J3LLJ4"/>